<dbReference type="Pfam" id="PF05635">
    <property type="entry name" value="23S_rRNA_IVP"/>
    <property type="match status" value="1"/>
</dbReference>
<dbReference type="STRING" id="1817892.AUK40_02900"/>
<proteinExistence type="predicted"/>
<dbReference type="InterPro" id="IPR012657">
    <property type="entry name" value="23S_rRNA-intervening_sequence"/>
</dbReference>
<dbReference type="NCBIfam" id="TIGR02436">
    <property type="entry name" value="four helix bundle protein"/>
    <property type="match status" value="1"/>
</dbReference>
<dbReference type="EMBL" id="MNZT01000052">
    <property type="protein sequence ID" value="OIP97562.1"/>
    <property type="molecule type" value="Genomic_DNA"/>
</dbReference>
<evidence type="ECO:0000313" key="2">
    <source>
        <dbReference type="Proteomes" id="UP000183245"/>
    </source>
</evidence>
<dbReference type="PANTHER" id="PTHR38471:SF2">
    <property type="entry name" value="FOUR HELIX BUNDLE PROTEIN"/>
    <property type="match status" value="1"/>
</dbReference>
<name>A0A1J5IT34_9BACT</name>
<dbReference type="Gene3D" id="1.20.1440.60">
    <property type="entry name" value="23S rRNA-intervening sequence"/>
    <property type="match status" value="1"/>
</dbReference>
<dbReference type="PANTHER" id="PTHR38471">
    <property type="entry name" value="FOUR HELIX BUNDLE PROTEIN"/>
    <property type="match status" value="1"/>
</dbReference>
<accession>A0A1J5IT34</accession>
<evidence type="ECO:0008006" key="3">
    <source>
        <dbReference type="Google" id="ProtNLM"/>
    </source>
</evidence>
<dbReference type="SUPFAM" id="SSF158446">
    <property type="entry name" value="IVS-encoded protein-like"/>
    <property type="match status" value="1"/>
</dbReference>
<protein>
    <recommendedName>
        <fullName evidence="3">Four helix bundle protein</fullName>
    </recommendedName>
</protein>
<organism evidence="1 2">
    <name type="scientific">Candidatus Wirthbacteria bacterium CG2_30_54_11</name>
    <dbReference type="NCBI Taxonomy" id="1817892"/>
    <lineage>
        <taxon>Bacteria</taxon>
        <taxon>Candidatus Wirthbacteria</taxon>
    </lineage>
</organism>
<reference evidence="1 2" key="1">
    <citation type="journal article" date="2016" name="Environ. Microbiol.">
        <title>Genomic resolution of a cold subsurface aquifer community provides metabolic insights for novel microbes adapted to high CO concentrations.</title>
        <authorList>
            <person name="Probst A.J."/>
            <person name="Castelle C.J."/>
            <person name="Singh A."/>
            <person name="Brown C.T."/>
            <person name="Anantharaman K."/>
            <person name="Sharon I."/>
            <person name="Hug L.A."/>
            <person name="Burstein D."/>
            <person name="Emerson J.B."/>
            <person name="Thomas B.C."/>
            <person name="Banfield J.F."/>
        </authorList>
    </citation>
    <scope>NUCLEOTIDE SEQUENCE [LARGE SCALE GENOMIC DNA]</scope>
    <source>
        <strain evidence="1">CG2_30_54_11</strain>
    </source>
</reference>
<sequence length="133" mass="15076">MSYPQFEDLKVWQKARELTVATATVLVSCVDDRIRDQLQRDSLTILNNIAKGYERKGSHEFDRFLYIARGYCGEYKSTLYVAEDLRCISVEQRTALYETCTDIAKMLSGLIKHLKEDHAGPAPEVKVVEASAA</sequence>
<comment type="caution">
    <text evidence="1">The sequence shown here is derived from an EMBL/GenBank/DDBJ whole genome shotgun (WGS) entry which is preliminary data.</text>
</comment>
<gene>
    <name evidence="1" type="ORF">AUK40_02900</name>
</gene>
<dbReference type="AlphaFoldDB" id="A0A1J5IT34"/>
<evidence type="ECO:0000313" key="1">
    <source>
        <dbReference type="EMBL" id="OIP97562.1"/>
    </source>
</evidence>
<dbReference type="Proteomes" id="UP000183245">
    <property type="component" value="Unassembled WGS sequence"/>
</dbReference>
<dbReference type="InterPro" id="IPR036583">
    <property type="entry name" value="23S_rRNA_IVS_sf"/>
</dbReference>